<sequence>MRQFLLLLLFIFCCGTVFSQGRIRGKVLEDKTYLGVPGVTVQNLSNKATMATDASGAFSIVAKTGDMLKFSSMGYKADTVLLTSMDIITVYLTPEQNMLNEVKVKELEFPPGAFALKPMMGPLGSKVVRYQTDRNGNPIGGIKLSPSALFGSKKTSEQKIERYERDAEISRMFNVVTLGPYLPFNGQELINFVILYKPSAETFYNPNFKMTDYLNTCYQKFMEIPADKRKSKELVALK</sequence>
<keyword evidence="1" id="KW-0378">Hydrolase</keyword>
<dbReference type="SUPFAM" id="SSF49464">
    <property type="entry name" value="Carboxypeptidase regulatory domain-like"/>
    <property type="match status" value="1"/>
</dbReference>
<evidence type="ECO:0000313" key="1">
    <source>
        <dbReference type="EMBL" id="PJJ84317.1"/>
    </source>
</evidence>
<accession>A0A2H9VU14</accession>
<proteinExistence type="predicted"/>
<dbReference type="GO" id="GO:0004180">
    <property type="term" value="F:carboxypeptidase activity"/>
    <property type="evidence" value="ECO:0007669"/>
    <property type="project" value="UniProtKB-KW"/>
</dbReference>
<dbReference type="Proteomes" id="UP000242687">
    <property type="component" value="Unassembled WGS sequence"/>
</dbReference>
<keyword evidence="1" id="KW-0121">Carboxypeptidase</keyword>
<dbReference type="InterPro" id="IPR008969">
    <property type="entry name" value="CarboxyPept-like_regulatory"/>
</dbReference>
<dbReference type="OrthoDB" id="1118857at2"/>
<keyword evidence="2" id="KW-1185">Reference proteome</keyword>
<evidence type="ECO:0000313" key="2">
    <source>
        <dbReference type="Proteomes" id="UP000242687"/>
    </source>
</evidence>
<dbReference type="Pfam" id="PF13715">
    <property type="entry name" value="CarbopepD_reg_2"/>
    <property type="match status" value="1"/>
</dbReference>
<dbReference type="RefSeq" id="WP_100340516.1">
    <property type="nucleotide sequence ID" value="NZ_PGFJ01000001.1"/>
</dbReference>
<comment type="caution">
    <text evidence="1">The sequence shown here is derived from an EMBL/GenBank/DDBJ whole genome shotgun (WGS) entry which is preliminary data.</text>
</comment>
<name>A0A2H9VU14_9SPHI</name>
<keyword evidence="1" id="KW-0645">Protease</keyword>
<organism evidence="1 2">
    <name type="scientific">Mucilaginibacter auburnensis</name>
    <dbReference type="NCBI Taxonomy" id="1457233"/>
    <lineage>
        <taxon>Bacteria</taxon>
        <taxon>Pseudomonadati</taxon>
        <taxon>Bacteroidota</taxon>
        <taxon>Sphingobacteriia</taxon>
        <taxon>Sphingobacteriales</taxon>
        <taxon>Sphingobacteriaceae</taxon>
        <taxon>Mucilaginibacter</taxon>
    </lineage>
</organism>
<protein>
    <submittedName>
        <fullName evidence="1">Carboxypeptidase-like protein</fullName>
    </submittedName>
</protein>
<reference evidence="1 2" key="1">
    <citation type="submission" date="2017-11" db="EMBL/GenBank/DDBJ databases">
        <title>Genomic Encyclopedia of Archaeal and Bacterial Type Strains, Phase II (KMG-II): From Individual Species to Whole Genera.</title>
        <authorList>
            <person name="Goeker M."/>
        </authorList>
    </citation>
    <scope>NUCLEOTIDE SEQUENCE [LARGE SCALE GENOMIC DNA]</scope>
    <source>
        <strain evidence="1 2">DSM 28175</strain>
    </source>
</reference>
<gene>
    <name evidence="1" type="ORF">CLV57_1328</name>
</gene>
<dbReference type="AlphaFoldDB" id="A0A2H9VU14"/>
<dbReference type="EMBL" id="PGFJ01000001">
    <property type="protein sequence ID" value="PJJ84317.1"/>
    <property type="molecule type" value="Genomic_DNA"/>
</dbReference>